<reference evidence="5 6" key="2">
    <citation type="submission" date="2014-10" db="EMBL/GenBank/DDBJ databases">
        <title>Comparative genomics of the Paenibacillus odorifer group.</title>
        <authorList>
            <person name="Tsai Y.-C."/>
            <person name="Martin N."/>
            <person name="Korlach J."/>
            <person name="Wiedmann M."/>
        </authorList>
    </citation>
    <scope>NUCLEOTIDE SEQUENCE [LARGE SCALE GENOMIC DNA]</scope>
    <source>
        <strain evidence="5 6">DSM 18334</strain>
    </source>
</reference>
<dbReference type="InterPro" id="IPR003593">
    <property type="entry name" value="AAA+_ATPase"/>
</dbReference>
<dbReference type="AlphaFoldDB" id="A0A098M2H4"/>
<dbReference type="PROSITE" id="PS50893">
    <property type="entry name" value="ABC_TRANSPORTER_2"/>
    <property type="match status" value="1"/>
</dbReference>
<dbReference type="EMBL" id="JQCR01000003">
    <property type="protein sequence ID" value="KGE16515.1"/>
    <property type="molecule type" value="Genomic_DNA"/>
</dbReference>
<evidence type="ECO:0000259" key="4">
    <source>
        <dbReference type="PROSITE" id="PS50893"/>
    </source>
</evidence>
<dbReference type="OrthoDB" id="9804819at2"/>
<dbReference type="InterPro" id="IPR003439">
    <property type="entry name" value="ABC_transporter-like_ATP-bd"/>
</dbReference>
<dbReference type="PANTHER" id="PTHR42711:SF18">
    <property type="entry name" value="ABC TRANSPORTER, ATP-BINDING PROTEIN"/>
    <property type="match status" value="1"/>
</dbReference>
<keyword evidence="1" id="KW-0813">Transport</keyword>
<keyword evidence="3" id="KW-0067">ATP-binding</keyword>
<evidence type="ECO:0000256" key="1">
    <source>
        <dbReference type="ARBA" id="ARBA00022448"/>
    </source>
</evidence>
<evidence type="ECO:0000313" key="5">
    <source>
        <dbReference type="EMBL" id="KGE16515.1"/>
    </source>
</evidence>
<evidence type="ECO:0000313" key="6">
    <source>
        <dbReference type="Proteomes" id="UP000029734"/>
    </source>
</evidence>
<dbReference type="Proteomes" id="UP000029734">
    <property type="component" value="Unassembled WGS sequence"/>
</dbReference>
<gene>
    <name evidence="5" type="ORF">PWYN_17450</name>
</gene>
<dbReference type="GO" id="GO:0005524">
    <property type="term" value="F:ATP binding"/>
    <property type="evidence" value="ECO:0007669"/>
    <property type="project" value="UniProtKB-KW"/>
</dbReference>
<name>A0A098M2H4_9BACL</name>
<evidence type="ECO:0000256" key="3">
    <source>
        <dbReference type="ARBA" id="ARBA00022840"/>
    </source>
</evidence>
<dbReference type="Gene3D" id="3.40.50.300">
    <property type="entry name" value="P-loop containing nucleotide triphosphate hydrolases"/>
    <property type="match status" value="1"/>
</dbReference>
<dbReference type="SMART" id="SM00382">
    <property type="entry name" value="AAA"/>
    <property type="match status" value="1"/>
</dbReference>
<dbReference type="PANTHER" id="PTHR42711">
    <property type="entry name" value="ABC TRANSPORTER ATP-BINDING PROTEIN"/>
    <property type="match status" value="1"/>
</dbReference>
<sequence length="321" mass="36654">MDKIIEIKNLVRDYTSSGFLRKKKESIRAVNDLSLDIYRGEVFGLLGPNGAGKTTTIKILTTLLAPTSGEVRVLGYRPFGEEKKIRPYINFIYGGERNLYWRVSARDNLSYFSDLYKIDHRQKKKRIEELLDMVGLTDRADEKVENYSKGMKQRLQIARGLVNDPEILFLDEPSIGLDPLGAKDLRDIIKKLSKNGKTIVLTTHYMYEADELCNRIAIVNKGSVVALDSPDNLKKVNIDLSVIEISIVNNVRLDFSSFIDHAHIHYIKQDYSENLLILRIQTNNPSIALNDLMPFLKGTIIVNIETKKASLEDVYVNYVRE</sequence>
<dbReference type="GO" id="GO:0016887">
    <property type="term" value="F:ATP hydrolysis activity"/>
    <property type="evidence" value="ECO:0007669"/>
    <property type="project" value="InterPro"/>
</dbReference>
<feature type="domain" description="ABC transporter" evidence="4">
    <location>
        <begin position="5"/>
        <end position="246"/>
    </location>
</feature>
<protein>
    <submittedName>
        <fullName evidence="5">Daunorubicin ABC transporter ATPase</fullName>
    </submittedName>
</protein>
<dbReference type="eggNOG" id="COG1131">
    <property type="taxonomic scope" value="Bacteria"/>
</dbReference>
<evidence type="ECO:0000256" key="2">
    <source>
        <dbReference type="ARBA" id="ARBA00022741"/>
    </source>
</evidence>
<accession>A0A098M2H4</accession>
<dbReference type="STRING" id="268407.PWYN_17450"/>
<proteinExistence type="predicted"/>
<dbReference type="SUPFAM" id="SSF52540">
    <property type="entry name" value="P-loop containing nucleoside triphosphate hydrolases"/>
    <property type="match status" value="1"/>
</dbReference>
<dbReference type="RefSeq" id="WP_036654444.1">
    <property type="nucleotide sequence ID" value="NZ_JQCR01000003.1"/>
</dbReference>
<dbReference type="InterPro" id="IPR017871">
    <property type="entry name" value="ABC_transporter-like_CS"/>
</dbReference>
<dbReference type="Pfam" id="PF00005">
    <property type="entry name" value="ABC_tran"/>
    <property type="match status" value="1"/>
</dbReference>
<dbReference type="PROSITE" id="PS00211">
    <property type="entry name" value="ABC_TRANSPORTER_1"/>
    <property type="match status" value="1"/>
</dbReference>
<keyword evidence="6" id="KW-1185">Reference proteome</keyword>
<comment type="caution">
    <text evidence="5">The sequence shown here is derived from an EMBL/GenBank/DDBJ whole genome shotgun (WGS) entry which is preliminary data.</text>
</comment>
<reference evidence="5 6" key="1">
    <citation type="submission" date="2014-08" db="EMBL/GenBank/DDBJ databases">
        <authorList>
            <person name="den Bakker H.C."/>
        </authorList>
    </citation>
    <scope>NUCLEOTIDE SEQUENCE [LARGE SCALE GENOMIC DNA]</scope>
    <source>
        <strain evidence="5 6">DSM 18334</strain>
    </source>
</reference>
<dbReference type="InterPro" id="IPR027417">
    <property type="entry name" value="P-loop_NTPase"/>
</dbReference>
<organism evidence="5 6">
    <name type="scientific">Paenibacillus wynnii</name>
    <dbReference type="NCBI Taxonomy" id="268407"/>
    <lineage>
        <taxon>Bacteria</taxon>
        <taxon>Bacillati</taxon>
        <taxon>Bacillota</taxon>
        <taxon>Bacilli</taxon>
        <taxon>Bacillales</taxon>
        <taxon>Paenibacillaceae</taxon>
        <taxon>Paenibacillus</taxon>
    </lineage>
</organism>
<dbReference type="InterPro" id="IPR050763">
    <property type="entry name" value="ABC_transporter_ATP-binding"/>
</dbReference>
<keyword evidence="2" id="KW-0547">Nucleotide-binding</keyword>